<feature type="region of interest" description="Disordered" evidence="3">
    <location>
        <begin position="1051"/>
        <end position="1075"/>
    </location>
</feature>
<sequence>MLLDGRLKLRGRQRWAAIAAAAAVAIAAIGVEFVGGGAASAAAPPQSYDLTGAPYCDAATGLATIALNSNLISNPGAEYATERGAVPGGAGTAAGSTVTDPDGVLLPDCWALTSTIPGSDLTNEIASAVAASYPGSSGTGTKNFYGGRSANDKAVAGTVTTASQTISLAGLAAAGATGPAGLPFALVGTLGGYANQDDNTILTAAWENANGDPVTDSAGHPVVTTLGPVLSEDRGETSMELWRRAYGTVPAGSTQVVITLTFTMGGAGNNDASADNLSLVIGDQAVPAGQTWDTTATCPTPATIALGSNLISNPGAEDYTDHEVTGAPSGGGVTAGHQIVPDCWVSQSDLPAPDPVLESGNATYAGKDGSRLFWGGTTPSTAPNPAPPGFTTQVQGITTTATQSIDVSSLNAGGQPYKLAGLLGGYSTQNDFAMLTATFQGADGNPLGTDRLGPVTAAERANVTGLFPTWRYGTVPAGTTKVLITLELTAISTGADNNGIADDLSLTFGPDAKPAPQSYDATSSTVCPAADQVTPALDSNLLANPGAEDFVAANTLGAPVDDAVTVPDCWISSSALAVPDAVAESYAQTSATYPGAVGARVFWGGTNPDGGIAGVSTMASQPIDLSGIAAGGQPFKLSGMLGGYATQDDNAVVSATFLDASGKTLSYAAIGPVKAAARGNVSSLVRQTWYGTVPAGAAKAVVTVTMTAVSTGNDLNGEADDLSLVIGPSSASQGSILQTLPYDAGAGGGGGTHVDPGSGAIVPNLVPGALYRPAGVSAAGGVVYASNTGDNVISKLQNGATTQVVGSLENYGEQGDGGKATNSTLYQPNGTVVDAKGDMFIADSSDNVVREVTPNGTIQRFAGTGTAGLGVAGLYPFSLLSPTRTALNHPEAVAVNAQGDVYIADTYNNRVLRVTSRGQVFDVAGIGRAGYSGDRGLGVLASLNMPTGLALDAKGNLYIADSGNNLIRRVDAKTGIITTVAGNVTKDKANDGLGGFSGDGGSATSAQLNDPQGVAVDGAGDLFIADTFNHAIREVTPKGTISTVVNHAGTNGAAPLPGGESSGQTPSASGLNTPSAIAVDPSTNVLYIADTKNGAIAEVLGLAQSGTAAGPTAPSGH</sequence>
<organism evidence="5 6">
    <name type="scientific">Rugosimonospora acidiphila</name>
    <dbReference type="NCBI Taxonomy" id="556531"/>
    <lineage>
        <taxon>Bacteria</taxon>
        <taxon>Bacillati</taxon>
        <taxon>Actinomycetota</taxon>
        <taxon>Actinomycetes</taxon>
        <taxon>Micromonosporales</taxon>
        <taxon>Micromonosporaceae</taxon>
        <taxon>Rugosimonospora</taxon>
    </lineage>
</organism>
<dbReference type="Pfam" id="PF01436">
    <property type="entry name" value="NHL"/>
    <property type="match status" value="1"/>
</dbReference>
<dbReference type="PROSITE" id="PS51125">
    <property type="entry name" value="NHL"/>
    <property type="match status" value="1"/>
</dbReference>
<evidence type="ECO:0000313" key="5">
    <source>
        <dbReference type="EMBL" id="GAA5185897.1"/>
    </source>
</evidence>
<evidence type="ECO:0000256" key="1">
    <source>
        <dbReference type="ARBA" id="ARBA00022737"/>
    </source>
</evidence>
<evidence type="ECO:0000256" key="2">
    <source>
        <dbReference type="PROSITE-ProRule" id="PRU00504"/>
    </source>
</evidence>
<name>A0ABP9RRU2_9ACTN</name>
<dbReference type="Pfam" id="PF25021">
    <property type="entry name" value="TEN_NHL"/>
    <property type="match status" value="2"/>
</dbReference>
<evidence type="ECO:0000256" key="3">
    <source>
        <dbReference type="SAM" id="MobiDB-lite"/>
    </source>
</evidence>
<dbReference type="SMART" id="SM00135">
    <property type="entry name" value="LY"/>
    <property type="match status" value="2"/>
</dbReference>
<gene>
    <name evidence="5" type="ORF">GCM10023322_30990</name>
</gene>
<evidence type="ECO:0000313" key="6">
    <source>
        <dbReference type="Proteomes" id="UP001501570"/>
    </source>
</evidence>
<dbReference type="PANTHER" id="PTHR46388">
    <property type="entry name" value="NHL REPEAT-CONTAINING PROTEIN 2"/>
    <property type="match status" value="1"/>
</dbReference>
<evidence type="ECO:0000259" key="4">
    <source>
        <dbReference type="Pfam" id="PF25021"/>
    </source>
</evidence>
<dbReference type="EMBL" id="BAABJQ010000007">
    <property type="protein sequence ID" value="GAA5185897.1"/>
    <property type="molecule type" value="Genomic_DNA"/>
</dbReference>
<comment type="caution">
    <text evidence="5">The sequence shown here is derived from an EMBL/GenBank/DDBJ whole genome shotgun (WGS) entry which is preliminary data.</text>
</comment>
<dbReference type="InterPro" id="IPR001258">
    <property type="entry name" value="NHL_repeat"/>
</dbReference>
<feature type="repeat" description="NHL" evidence="2">
    <location>
        <begin position="887"/>
        <end position="917"/>
    </location>
</feature>
<dbReference type="SUPFAM" id="SSF63829">
    <property type="entry name" value="Calcium-dependent phosphotriesterase"/>
    <property type="match status" value="2"/>
</dbReference>
<keyword evidence="1" id="KW-0677">Repeat</keyword>
<feature type="domain" description="Teneurin NHL" evidence="4">
    <location>
        <begin position="997"/>
        <end position="1091"/>
    </location>
</feature>
<dbReference type="InterPro" id="IPR000033">
    <property type="entry name" value="LDLR_classB_rpt"/>
</dbReference>
<reference evidence="6" key="1">
    <citation type="journal article" date="2019" name="Int. J. Syst. Evol. Microbiol.">
        <title>The Global Catalogue of Microorganisms (GCM) 10K type strain sequencing project: providing services to taxonomists for standard genome sequencing and annotation.</title>
        <authorList>
            <consortium name="The Broad Institute Genomics Platform"/>
            <consortium name="The Broad Institute Genome Sequencing Center for Infectious Disease"/>
            <person name="Wu L."/>
            <person name="Ma J."/>
        </authorList>
    </citation>
    <scope>NUCLEOTIDE SEQUENCE [LARGE SCALE GENOMIC DNA]</scope>
    <source>
        <strain evidence="6">JCM 18304</strain>
    </source>
</reference>
<accession>A0ABP9RRU2</accession>
<dbReference type="InterPro" id="IPR056822">
    <property type="entry name" value="TEN_NHL"/>
</dbReference>
<dbReference type="Proteomes" id="UP001501570">
    <property type="component" value="Unassembled WGS sequence"/>
</dbReference>
<feature type="compositionally biased region" description="Polar residues" evidence="3">
    <location>
        <begin position="1062"/>
        <end position="1075"/>
    </location>
</feature>
<dbReference type="Gene3D" id="2.120.10.30">
    <property type="entry name" value="TolB, C-terminal domain"/>
    <property type="match status" value="3"/>
</dbReference>
<dbReference type="PANTHER" id="PTHR46388:SF2">
    <property type="entry name" value="NHL REPEAT-CONTAINING PROTEIN 2"/>
    <property type="match status" value="1"/>
</dbReference>
<feature type="domain" description="Teneurin NHL" evidence="4">
    <location>
        <begin position="814"/>
        <end position="925"/>
    </location>
</feature>
<keyword evidence="6" id="KW-1185">Reference proteome</keyword>
<protein>
    <recommendedName>
        <fullName evidence="4">Teneurin NHL domain-containing protein</fullName>
    </recommendedName>
</protein>
<dbReference type="InterPro" id="IPR011042">
    <property type="entry name" value="6-blade_b-propeller_TolB-like"/>
</dbReference>
<proteinExistence type="predicted"/>